<dbReference type="Proteomes" id="UP000790347">
    <property type="component" value="Unassembled WGS sequence"/>
</dbReference>
<dbReference type="EMBL" id="ASGP02000001">
    <property type="protein sequence ID" value="KAH9527798.1"/>
    <property type="molecule type" value="Genomic_DNA"/>
</dbReference>
<keyword evidence="3" id="KW-1185">Reference proteome</keyword>
<evidence type="ECO:0000313" key="2">
    <source>
        <dbReference type="EMBL" id="KAH9527798.1"/>
    </source>
</evidence>
<sequence length="80" mass="9054">MVDHLQPLNSTRIKVSALATFDSLVTWQRYSPSSDPRSIRSIINVPFGNTFYTIQSILLDIQRLDNVILTKLFTTLSALT</sequence>
<accession>A0A922HUQ0</accession>
<gene>
    <name evidence="2" type="ORF">DERF_001794</name>
    <name evidence="1" type="ORF">DERF_009776</name>
</gene>
<evidence type="ECO:0000313" key="1">
    <source>
        <dbReference type="EMBL" id="KAH9511307.1"/>
    </source>
</evidence>
<dbReference type="EMBL" id="ASGP02000004">
    <property type="protein sequence ID" value="KAH9511307.1"/>
    <property type="molecule type" value="Genomic_DNA"/>
</dbReference>
<protein>
    <submittedName>
        <fullName evidence="1">Uncharacterized protein</fullName>
    </submittedName>
</protein>
<reference evidence="1" key="1">
    <citation type="submission" date="2013-05" db="EMBL/GenBank/DDBJ databases">
        <authorList>
            <person name="Yim A.K.Y."/>
            <person name="Chan T.F."/>
            <person name="Ji K.M."/>
            <person name="Liu X.Y."/>
            <person name="Zhou J.W."/>
            <person name="Li R.Q."/>
            <person name="Yang K.Y."/>
            <person name="Li J."/>
            <person name="Li M."/>
            <person name="Law P.T.W."/>
            <person name="Wu Y.L."/>
            <person name="Cai Z.L."/>
            <person name="Qin H."/>
            <person name="Bao Y."/>
            <person name="Leung R.K.K."/>
            <person name="Ng P.K.S."/>
            <person name="Zou J."/>
            <person name="Zhong X.J."/>
            <person name="Ran P.X."/>
            <person name="Zhong N.S."/>
            <person name="Liu Z.G."/>
            <person name="Tsui S.K.W."/>
        </authorList>
    </citation>
    <scope>NUCLEOTIDE SEQUENCE</scope>
    <source>
        <strain evidence="1">Derf</strain>
        <tissue evidence="1">Whole organism</tissue>
    </source>
</reference>
<proteinExistence type="predicted"/>
<comment type="caution">
    <text evidence="1">The sequence shown here is derived from an EMBL/GenBank/DDBJ whole genome shotgun (WGS) entry which is preliminary data.</text>
</comment>
<organism evidence="1 3">
    <name type="scientific">Dermatophagoides farinae</name>
    <name type="common">American house dust mite</name>
    <dbReference type="NCBI Taxonomy" id="6954"/>
    <lineage>
        <taxon>Eukaryota</taxon>
        <taxon>Metazoa</taxon>
        <taxon>Ecdysozoa</taxon>
        <taxon>Arthropoda</taxon>
        <taxon>Chelicerata</taxon>
        <taxon>Arachnida</taxon>
        <taxon>Acari</taxon>
        <taxon>Acariformes</taxon>
        <taxon>Sarcoptiformes</taxon>
        <taxon>Astigmata</taxon>
        <taxon>Psoroptidia</taxon>
        <taxon>Analgoidea</taxon>
        <taxon>Pyroglyphidae</taxon>
        <taxon>Dermatophagoidinae</taxon>
        <taxon>Dermatophagoides</taxon>
    </lineage>
</organism>
<name>A0A922HUQ0_DERFA</name>
<reference evidence="1" key="2">
    <citation type="journal article" date="2022" name="Res Sq">
        <title>Comparative Genomics Reveals Insights into the Divergent Evolution of Astigmatic Mites and Household Pest Adaptations.</title>
        <authorList>
            <person name="Xiong Q."/>
            <person name="Wan A.T.-Y."/>
            <person name="Liu X.-Y."/>
            <person name="Fung C.S.-H."/>
            <person name="Xiao X."/>
            <person name="Malainual N."/>
            <person name="Hou J."/>
            <person name="Wang L."/>
            <person name="Wang M."/>
            <person name="Yang K."/>
            <person name="Cui Y."/>
            <person name="Leung E."/>
            <person name="Nong W."/>
            <person name="Shin S.-K."/>
            <person name="Au S."/>
            <person name="Jeong K.Y."/>
            <person name="Chew F.T."/>
            <person name="Hui J."/>
            <person name="Leung T.F."/>
            <person name="Tungtrongchitr A."/>
            <person name="Zhong N."/>
            <person name="Liu Z."/>
            <person name="Tsui S."/>
        </authorList>
    </citation>
    <scope>NUCLEOTIDE SEQUENCE</scope>
    <source>
        <strain evidence="1">Derf</strain>
        <tissue evidence="1">Whole organism</tissue>
    </source>
</reference>
<evidence type="ECO:0000313" key="3">
    <source>
        <dbReference type="Proteomes" id="UP000790347"/>
    </source>
</evidence>
<dbReference type="AlphaFoldDB" id="A0A922HUQ0"/>